<evidence type="ECO:0000313" key="2">
    <source>
        <dbReference type="EMBL" id="PUZ75809.1"/>
    </source>
</evidence>
<dbReference type="Proteomes" id="UP000244336">
    <property type="component" value="Chromosome 1"/>
</dbReference>
<feature type="region of interest" description="Disordered" evidence="1">
    <location>
        <begin position="59"/>
        <end position="131"/>
    </location>
</feature>
<evidence type="ECO:0000256" key="1">
    <source>
        <dbReference type="SAM" id="MobiDB-lite"/>
    </source>
</evidence>
<dbReference type="EMBL" id="CM009749">
    <property type="protein sequence ID" value="PUZ75809.1"/>
    <property type="molecule type" value="Genomic_DNA"/>
</dbReference>
<sequence length="144" mass="16173">MDIPQAHTGTRPVCTARIMLRVEIGEGESCRKTIQRDRLRPVVLETRRAYWGEDPLYCSSSSPLSSSFHFPLSSKKQSATAPPPASTTAYGQTSTHRRLDLRPLPAATWPPRRSALLPPPPSHNRCPQSKPRILKKYLFLTRKG</sequence>
<evidence type="ECO:0000313" key="3">
    <source>
        <dbReference type="Proteomes" id="UP000244336"/>
    </source>
</evidence>
<reference evidence="2 3" key="1">
    <citation type="submission" date="2018-04" db="EMBL/GenBank/DDBJ databases">
        <title>WGS assembly of Panicum hallii var. hallii HAL2.</title>
        <authorList>
            <person name="Lovell J."/>
            <person name="Jenkins J."/>
            <person name="Lowry D."/>
            <person name="Mamidi S."/>
            <person name="Sreedasyam A."/>
            <person name="Weng X."/>
            <person name="Barry K."/>
            <person name="Bonette J."/>
            <person name="Campitelli B."/>
            <person name="Daum C."/>
            <person name="Gordon S."/>
            <person name="Gould B."/>
            <person name="Lipzen A."/>
            <person name="MacQueen A."/>
            <person name="Palacio-Mejia J."/>
            <person name="Plott C."/>
            <person name="Shakirov E."/>
            <person name="Shu S."/>
            <person name="Yoshinaga Y."/>
            <person name="Zane M."/>
            <person name="Rokhsar D."/>
            <person name="Grimwood J."/>
            <person name="Schmutz J."/>
            <person name="Juenger T."/>
        </authorList>
    </citation>
    <scope>NUCLEOTIDE SEQUENCE [LARGE SCALE GENOMIC DNA]</scope>
    <source>
        <strain evidence="3">cv. HAL2</strain>
    </source>
</reference>
<name>A0A2T7F6U6_9POAL</name>
<accession>A0A2T7F6U6</accession>
<feature type="compositionally biased region" description="Low complexity" evidence="1">
    <location>
        <begin position="59"/>
        <end position="80"/>
    </location>
</feature>
<gene>
    <name evidence="2" type="ORF">GQ55_1G237000</name>
</gene>
<proteinExistence type="predicted"/>
<protein>
    <submittedName>
        <fullName evidence="2">Uncharacterized protein</fullName>
    </submittedName>
</protein>
<organism evidence="2 3">
    <name type="scientific">Panicum hallii var. hallii</name>
    <dbReference type="NCBI Taxonomy" id="1504633"/>
    <lineage>
        <taxon>Eukaryota</taxon>
        <taxon>Viridiplantae</taxon>
        <taxon>Streptophyta</taxon>
        <taxon>Embryophyta</taxon>
        <taxon>Tracheophyta</taxon>
        <taxon>Spermatophyta</taxon>
        <taxon>Magnoliopsida</taxon>
        <taxon>Liliopsida</taxon>
        <taxon>Poales</taxon>
        <taxon>Poaceae</taxon>
        <taxon>PACMAD clade</taxon>
        <taxon>Panicoideae</taxon>
        <taxon>Panicodae</taxon>
        <taxon>Paniceae</taxon>
        <taxon>Panicinae</taxon>
        <taxon>Panicum</taxon>
        <taxon>Panicum sect. Panicum</taxon>
    </lineage>
</organism>
<keyword evidence="3" id="KW-1185">Reference proteome</keyword>
<dbReference type="AlphaFoldDB" id="A0A2T7F6U6"/>
<dbReference type="Gramene" id="PUZ75809">
    <property type="protein sequence ID" value="PUZ75809"/>
    <property type="gene ID" value="GQ55_1G237000"/>
</dbReference>